<keyword evidence="3" id="KW-0342">GTP-binding</keyword>
<feature type="non-terminal residue" evidence="5">
    <location>
        <position position="1"/>
    </location>
</feature>
<dbReference type="SUPFAM" id="SSF52540">
    <property type="entry name" value="P-loop containing nucleoside triphosphate hydrolases"/>
    <property type="match status" value="1"/>
</dbReference>
<proteinExistence type="inferred from homology"/>
<accession>A0ABD3XCF0</accession>
<evidence type="ECO:0000256" key="3">
    <source>
        <dbReference type="ARBA" id="ARBA00023134"/>
    </source>
</evidence>
<evidence type="ECO:0000256" key="1">
    <source>
        <dbReference type="ARBA" id="ARBA00008535"/>
    </source>
</evidence>
<dbReference type="InterPro" id="IPR045058">
    <property type="entry name" value="GIMA/IAN/Toc"/>
</dbReference>
<evidence type="ECO:0000313" key="5">
    <source>
        <dbReference type="EMBL" id="KAL3882682.1"/>
    </source>
</evidence>
<dbReference type="Pfam" id="PF04548">
    <property type="entry name" value="AIG1"/>
    <property type="match status" value="1"/>
</dbReference>
<dbReference type="PROSITE" id="PS51720">
    <property type="entry name" value="G_AIG1"/>
    <property type="match status" value="1"/>
</dbReference>
<dbReference type="GO" id="GO:0005525">
    <property type="term" value="F:GTP binding"/>
    <property type="evidence" value="ECO:0007669"/>
    <property type="project" value="UniProtKB-KW"/>
</dbReference>
<organism evidence="5 6">
    <name type="scientific">Sinanodonta woodiana</name>
    <name type="common">Chinese pond mussel</name>
    <name type="synonym">Anodonta woodiana</name>
    <dbReference type="NCBI Taxonomy" id="1069815"/>
    <lineage>
        <taxon>Eukaryota</taxon>
        <taxon>Metazoa</taxon>
        <taxon>Spiralia</taxon>
        <taxon>Lophotrochozoa</taxon>
        <taxon>Mollusca</taxon>
        <taxon>Bivalvia</taxon>
        <taxon>Autobranchia</taxon>
        <taxon>Heteroconchia</taxon>
        <taxon>Palaeoheterodonta</taxon>
        <taxon>Unionida</taxon>
        <taxon>Unionoidea</taxon>
        <taxon>Unionidae</taxon>
        <taxon>Unioninae</taxon>
        <taxon>Sinanodonta</taxon>
    </lineage>
</organism>
<sequence>IDRIKIRIVLIGKTGAGKSTLGNAILGKTTFKTEGHSMDSTTVSYQTDSAIIGNKEVVILDTPGFMGTNQNEEQIMKEIFKGTISLQPGPDVFLLVIRADAKFTKEETAAVDIFSEHFSEALSKHCILVFTHKSTLDKNNKTEEDCLQKLPETFQQFKECCIAIETGGKTKQVKKEVTELLKVVEKVRQKNNRQCYQVEKIREIEKTYIASIKNNGGFRAKGKEQFQELTGVAFDKVADMVTGVKDKVTEKIGTVVNAVKGIYK</sequence>
<dbReference type="InterPro" id="IPR027417">
    <property type="entry name" value="P-loop_NTPase"/>
</dbReference>
<evidence type="ECO:0000313" key="6">
    <source>
        <dbReference type="Proteomes" id="UP001634394"/>
    </source>
</evidence>
<comment type="similarity">
    <text evidence="1">Belongs to the TRAFAC class TrmE-Era-EngA-EngB-Septin-like GTPase superfamily. AIG1/Toc34/Toc159-like paraseptin GTPase family. IAN subfamily.</text>
</comment>
<comment type="caution">
    <text evidence="5">The sequence shown here is derived from an EMBL/GenBank/DDBJ whole genome shotgun (WGS) entry which is preliminary data.</text>
</comment>
<evidence type="ECO:0000256" key="2">
    <source>
        <dbReference type="ARBA" id="ARBA00022741"/>
    </source>
</evidence>
<dbReference type="PANTHER" id="PTHR10903:SF184">
    <property type="entry name" value="GTP-BINDING PROTEIN A"/>
    <property type="match status" value="1"/>
</dbReference>
<gene>
    <name evidence="5" type="ORF">ACJMK2_028999</name>
</gene>
<dbReference type="Gene3D" id="3.40.50.300">
    <property type="entry name" value="P-loop containing nucleotide triphosphate hydrolases"/>
    <property type="match status" value="1"/>
</dbReference>
<evidence type="ECO:0000259" key="4">
    <source>
        <dbReference type="PROSITE" id="PS51720"/>
    </source>
</evidence>
<dbReference type="Proteomes" id="UP001634394">
    <property type="component" value="Unassembled WGS sequence"/>
</dbReference>
<dbReference type="AlphaFoldDB" id="A0ABD3XCF0"/>
<dbReference type="EMBL" id="JBJQND010000003">
    <property type="protein sequence ID" value="KAL3882682.1"/>
    <property type="molecule type" value="Genomic_DNA"/>
</dbReference>
<name>A0ABD3XCF0_SINWO</name>
<keyword evidence="6" id="KW-1185">Reference proteome</keyword>
<keyword evidence="2" id="KW-0547">Nucleotide-binding</keyword>
<dbReference type="PANTHER" id="PTHR10903">
    <property type="entry name" value="GTPASE, IMAP FAMILY MEMBER-RELATED"/>
    <property type="match status" value="1"/>
</dbReference>
<protein>
    <recommendedName>
        <fullName evidence="4">AIG1-type G domain-containing protein</fullName>
    </recommendedName>
</protein>
<dbReference type="InterPro" id="IPR006703">
    <property type="entry name" value="G_AIG1"/>
</dbReference>
<feature type="domain" description="AIG1-type G" evidence="4">
    <location>
        <begin position="3"/>
        <end position="205"/>
    </location>
</feature>
<reference evidence="5 6" key="1">
    <citation type="submission" date="2024-11" db="EMBL/GenBank/DDBJ databases">
        <title>Chromosome-level genome assembly of the freshwater bivalve Anodonta woodiana.</title>
        <authorList>
            <person name="Chen X."/>
        </authorList>
    </citation>
    <scope>NUCLEOTIDE SEQUENCE [LARGE SCALE GENOMIC DNA]</scope>
    <source>
        <strain evidence="5">MN2024</strain>
        <tissue evidence="5">Gills</tissue>
    </source>
</reference>